<gene>
    <name evidence="2" type="ORF">ABS642_20965</name>
</gene>
<dbReference type="Pfam" id="PF12697">
    <property type="entry name" value="Abhydrolase_6"/>
    <property type="match status" value="1"/>
</dbReference>
<dbReference type="InterPro" id="IPR000073">
    <property type="entry name" value="AB_hydrolase_1"/>
</dbReference>
<dbReference type="GO" id="GO:0016787">
    <property type="term" value="F:hydrolase activity"/>
    <property type="evidence" value="ECO:0007669"/>
    <property type="project" value="UniProtKB-KW"/>
</dbReference>
<organism evidence="2">
    <name type="scientific">Microbacterium sp. A8/3-1</name>
    <dbReference type="NCBI Taxonomy" id="3160749"/>
    <lineage>
        <taxon>Bacteria</taxon>
        <taxon>Bacillati</taxon>
        <taxon>Actinomycetota</taxon>
        <taxon>Actinomycetes</taxon>
        <taxon>Micrococcales</taxon>
        <taxon>Microbacteriaceae</taxon>
        <taxon>Microbacterium</taxon>
    </lineage>
</organism>
<feature type="domain" description="AB hydrolase-1" evidence="1">
    <location>
        <begin position="22"/>
        <end position="245"/>
    </location>
</feature>
<keyword evidence="2" id="KW-0378">Hydrolase</keyword>
<evidence type="ECO:0000259" key="1">
    <source>
        <dbReference type="Pfam" id="PF12697"/>
    </source>
</evidence>
<sequence length="263" mass="28254">MTAPLRLPRISWGDPSAARRALLVHGLGSSAALMWRLGDALAEAGWCAVAVDLRGHGDAPRALDYSVAAFGADLAATRPDAGGAWDAVVGHSLGGAASTVAAASDPEWTRRLVLIDPAIHVGGRDASIVRRSQERAFADTRLEVVQQEHPHWHPQDQELKVDAVLRASAWAVEQTSVQNQPWDVRAQAERLTVPTHVIAADPAVYSIFTGDLAAEVLAANPRFTMSVVEGAGHSLHRDKPEECIRQLLEALKCDAPSDRRESK</sequence>
<accession>A0AAU7VXT1</accession>
<dbReference type="EMBL" id="CP158357">
    <property type="protein sequence ID" value="XBX78345.1"/>
    <property type="molecule type" value="Genomic_DNA"/>
</dbReference>
<dbReference type="InterPro" id="IPR050266">
    <property type="entry name" value="AB_hydrolase_sf"/>
</dbReference>
<dbReference type="GO" id="GO:0016020">
    <property type="term" value="C:membrane"/>
    <property type="evidence" value="ECO:0007669"/>
    <property type="project" value="TreeGrafter"/>
</dbReference>
<dbReference type="RefSeq" id="WP_350351617.1">
    <property type="nucleotide sequence ID" value="NZ_CP158357.1"/>
</dbReference>
<evidence type="ECO:0000313" key="2">
    <source>
        <dbReference type="EMBL" id="XBX78345.1"/>
    </source>
</evidence>
<dbReference type="Gene3D" id="3.40.50.1820">
    <property type="entry name" value="alpha/beta hydrolase"/>
    <property type="match status" value="1"/>
</dbReference>
<reference evidence="2" key="1">
    <citation type="submission" date="2024-06" db="EMBL/GenBank/DDBJ databases">
        <title>Draft genome sequence of Microbacterium sp. strain A8/3-1, isolated from Oxytropis tragacanthoides Fisch. ex DC. Root nodules in the Altai region of Russia.</title>
        <authorList>
            <person name="Sazanova A."/>
            <person name="Guro P."/>
            <person name="Kuznetsova I."/>
            <person name="Belimov A."/>
            <person name="Safronova V."/>
        </authorList>
    </citation>
    <scope>NUCLEOTIDE SEQUENCE</scope>
    <source>
        <strain evidence="2">A8/3-1</strain>
    </source>
</reference>
<dbReference type="SUPFAM" id="SSF53474">
    <property type="entry name" value="alpha/beta-Hydrolases"/>
    <property type="match status" value="1"/>
</dbReference>
<name>A0AAU7VXT1_9MICO</name>
<protein>
    <submittedName>
        <fullName evidence="2">Alpha/beta hydrolase</fullName>
    </submittedName>
</protein>
<dbReference type="AlphaFoldDB" id="A0AAU7VXT1"/>
<dbReference type="PANTHER" id="PTHR43798:SF33">
    <property type="entry name" value="HYDROLASE, PUTATIVE (AFU_ORTHOLOGUE AFUA_2G14860)-RELATED"/>
    <property type="match status" value="1"/>
</dbReference>
<dbReference type="PANTHER" id="PTHR43798">
    <property type="entry name" value="MONOACYLGLYCEROL LIPASE"/>
    <property type="match status" value="1"/>
</dbReference>
<proteinExistence type="predicted"/>
<dbReference type="InterPro" id="IPR029058">
    <property type="entry name" value="AB_hydrolase_fold"/>
</dbReference>